<gene>
    <name evidence="1" type="ORF">BDD16_003727</name>
</gene>
<name>A0A7Y9R203_9BURK</name>
<dbReference type="Gene3D" id="3.60.15.10">
    <property type="entry name" value="Ribonuclease Z/Hydroxyacylglutathione hydrolase-like"/>
    <property type="match status" value="1"/>
</dbReference>
<comment type="caution">
    <text evidence="1">The sequence shown here is derived from an EMBL/GenBank/DDBJ whole genome shotgun (WGS) entry which is preliminary data.</text>
</comment>
<dbReference type="InterPro" id="IPR036866">
    <property type="entry name" value="RibonucZ/Hydroxyglut_hydro"/>
</dbReference>
<dbReference type="RefSeq" id="WP_179635346.1">
    <property type="nucleotide sequence ID" value="NZ_JACCFH010000001.1"/>
</dbReference>
<reference evidence="1 2" key="1">
    <citation type="submission" date="2020-07" db="EMBL/GenBank/DDBJ databases">
        <title>Genomic Encyclopedia of Archaeal and Bacterial Type Strains, Phase II (KMG-II): from individual species to whole genera.</title>
        <authorList>
            <person name="Goeker M."/>
        </authorList>
    </citation>
    <scope>NUCLEOTIDE SEQUENCE [LARGE SCALE GENOMIC DNA]</scope>
    <source>
        <strain evidence="1 2">DSM 21226</strain>
    </source>
</reference>
<sequence>MFRLEMLPAAHGDCLWIEYGDAAHPRRILIDGGPGRTYPNLRARILQVPKAERRFDLLVITHIDADHIEGVVRLLRDAEALGCVFDRIWFNGRDQLDQVPDPAGQPLGALQGELLGMLIADYEHRTGTAVWNLGWPDRLVAIDREAAGLPVVDLGPGACQLTLLSPDHDRLLALKDAWRKALKAAGLTSGDTAALRLRLEAARHLRPLGDALGAVDDIEGADTGDSAELGGFELADALGAAGEAGAAFGSDDSEANGSSIALLLEYPSEQPTVRLLLAGDAWASVLEASIRRLPEASGSGRLALSGFKLPHHGSVRNVHAALLACLDSARYLVSTSGAVFGHPNARAVDLVLAEHHGTSPARLLFNYRSATTEPWAAPERQHAEGFVAVYPPGSAQATVLAL</sequence>
<evidence type="ECO:0000313" key="2">
    <source>
        <dbReference type="Proteomes" id="UP000518288"/>
    </source>
</evidence>
<protein>
    <recommendedName>
        <fullName evidence="3">MBL fold metallo-hydrolase</fullName>
    </recommendedName>
</protein>
<dbReference type="AlphaFoldDB" id="A0A7Y9R203"/>
<dbReference type="InterPro" id="IPR052159">
    <property type="entry name" value="Competence_DNA_uptake"/>
</dbReference>
<evidence type="ECO:0000313" key="1">
    <source>
        <dbReference type="EMBL" id="NYG34741.1"/>
    </source>
</evidence>
<evidence type="ECO:0008006" key="3">
    <source>
        <dbReference type="Google" id="ProtNLM"/>
    </source>
</evidence>
<keyword evidence="2" id="KW-1185">Reference proteome</keyword>
<dbReference type="PANTHER" id="PTHR30619:SF1">
    <property type="entry name" value="RECOMBINATION PROTEIN 2"/>
    <property type="match status" value="1"/>
</dbReference>
<proteinExistence type="predicted"/>
<dbReference type="Proteomes" id="UP000518288">
    <property type="component" value="Unassembled WGS sequence"/>
</dbReference>
<dbReference type="PANTHER" id="PTHR30619">
    <property type="entry name" value="DNA INTERNALIZATION/COMPETENCE PROTEIN COMEC/REC2"/>
    <property type="match status" value="1"/>
</dbReference>
<dbReference type="EMBL" id="JACCFH010000001">
    <property type="protein sequence ID" value="NYG34741.1"/>
    <property type="molecule type" value="Genomic_DNA"/>
</dbReference>
<organism evidence="1 2">
    <name type="scientific">Sphaerotilus montanus</name>
    <dbReference type="NCBI Taxonomy" id="522889"/>
    <lineage>
        <taxon>Bacteria</taxon>
        <taxon>Pseudomonadati</taxon>
        <taxon>Pseudomonadota</taxon>
        <taxon>Betaproteobacteria</taxon>
        <taxon>Burkholderiales</taxon>
        <taxon>Sphaerotilaceae</taxon>
        <taxon>Sphaerotilus</taxon>
    </lineage>
</organism>
<accession>A0A7Y9R203</accession>
<dbReference type="SUPFAM" id="SSF56281">
    <property type="entry name" value="Metallo-hydrolase/oxidoreductase"/>
    <property type="match status" value="2"/>
</dbReference>